<sequence>MKHGVTEVTERKKLYHSDLTKKIIASAIEVHRHLGPGLLESAYEECLCHELYLRKVPFERQKALSIDYKGIKLNCGYRMDLVVDGRVVIELKCVDRILPIHEAQMLTYLKLSHIRVGLVINFYTEVLKNGIKRLVL</sequence>
<reference evidence="1 2" key="1">
    <citation type="journal article" date="2015" name="Microbiome">
        <title>Genomic resolution of linkages in carbon, nitrogen, and sulfur cycling among widespread estuary sediment bacteria.</title>
        <authorList>
            <person name="Baker B.J."/>
            <person name="Lazar C.S."/>
            <person name="Teske A.P."/>
            <person name="Dick G.J."/>
        </authorList>
    </citation>
    <scope>NUCLEOTIDE SEQUENCE [LARGE SCALE GENOMIC DNA]</scope>
    <source>
        <strain evidence="1">SM23_60</strain>
    </source>
</reference>
<gene>
    <name evidence="1" type="ORF">AMJ87_01980</name>
</gene>
<organism evidence="1 2">
    <name type="scientific">candidate division WOR_3 bacterium SM23_60</name>
    <dbReference type="NCBI Taxonomy" id="1703780"/>
    <lineage>
        <taxon>Bacteria</taxon>
        <taxon>Bacteria division WOR-3</taxon>
    </lineage>
</organism>
<evidence type="ECO:0000313" key="1">
    <source>
        <dbReference type="EMBL" id="KPK73315.1"/>
    </source>
</evidence>
<dbReference type="Proteomes" id="UP000051096">
    <property type="component" value="Unassembled WGS sequence"/>
</dbReference>
<protein>
    <submittedName>
        <fullName evidence="1">GxxExxY protein</fullName>
    </submittedName>
</protein>
<proteinExistence type="predicted"/>
<dbReference type="AlphaFoldDB" id="A0A0S8GJS3"/>
<comment type="caution">
    <text evidence="1">The sequence shown here is derived from an EMBL/GenBank/DDBJ whole genome shotgun (WGS) entry which is preliminary data.</text>
</comment>
<evidence type="ECO:0000313" key="2">
    <source>
        <dbReference type="Proteomes" id="UP000051096"/>
    </source>
</evidence>
<name>A0A0S8GJS3_UNCW3</name>
<dbReference type="InterPro" id="IPR026350">
    <property type="entry name" value="GxxExxY"/>
</dbReference>
<dbReference type="EMBL" id="LJUO01000011">
    <property type="protein sequence ID" value="KPK73315.1"/>
    <property type="molecule type" value="Genomic_DNA"/>
</dbReference>
<dbReference type="PATRIC" id="fig|1703780.3.peg.703"/>
<accession>A0A0S8GJS3</accession>
<dbReference type="Pfam" id="PF13366">
    <property type="entry name" value="PDDEXK_3"/>
    <property type="match status" value="1"/>
</dbReference>
<dbReference type="NCBIfam" id="TIGR04256">
    <property type="entry name" value="GxxExxY"/>
    <property type="match status" value="1"/>
</dbReference>